<protein>
    <recommendedName>
        <fullName evidence="4">Enamine/imine deaminase</fullName>
    </recommendedName>
</protein>
<feature type="region of interest" description="Disordered" evidence="1">
    <location>
        <begin position="1"/>
        <end position="21"/>
    </location>
</feature>
<dbReference type="InterPro" id="IPR035959">
    <property type="entry name" value="RutC-like_sf"/>
</dbReference>
<name>A0AA37Q7V9_9BACT</name>
<evidence type="ECO:0000256" key="1">
    <source>
        <dbReference type="SAM" id="MobiDB-lite"/>
    </source>
</evidence>
<comment type="caution">
    <text evidence="2">The sequence shown here is derived from an EMBL/GenBank/DDBJ whole genome shotgun (WGS) entry which is preliminary data.</text>
</comment>
<reference evidence="2" key="1">
    <citation type="submission" date="2022-08" db="EMBL/GenBank/DDBJ databases">
        <title>Draft genome sequencing of Roseisolibacter agri AW1220.</title>
        <authorList>
            <person name="Tobiishi Y."/>
            <person name="Tonouchi A."/>
        </authorList>
    </citation>
    <scope>NUCLEOTIDE SEQUENCE</scope>
    <source>
        <strain evidence="2">AW1220</strain>
    </source>
</reference>
<dbReference type="SUPFAM" id="SSF55298">
    <property type="entry name" value="YjgF-like"/>
    <property type="match status" value="1"/>
</dbReference>
<keyword evidence="3" id="KW-1185">Reference proteome</keyword>
<organism evidence="2 3">
    <name type="scientific">Roseisolibacter agri</name>
    <dbReference type="NCBI Taxonomy" id="2014610"/>
    <lineage>
        <taxon>Bacteria</taxon>
        <taxon>Pseudomonadati</taxon>
        <taxon>Gemmatimonadota</taxon>
        <taxon>Gemmatimonadia</taxon>
        <taxon>Gemmatimonadales</taxon>
        <taxon>Gemmatimonadaceae</taxon>
        <taxon>Roseisolibacter</taxon>
    </lineage>
</organism>
<dbReference type="GO" id="GO:0005829">
    <property type="term" value="C:cytosol"/>
    <property type="evidence" value="ECO:0007669"/>
    <property type="project" value="TreeGrafter"/>
</dbReference>
<dbReference type="GO" id="GO:0019239">
    <property type="term" value="F:deaminase activity"/>
    <property type="evidence" value="ECO:0007669"/>
    <property type="project" value="TreeGrafter"/>
</dbReference>
<evidence type="ECO:0008006" key="4">
    <source>
        <dbReference type="Google" id="ProtNLM"/>
    </source>
</evidence>
<dbReference type="EMBL" id="BRXS01000007">
    <property type="protein sequence ID" value="GLC27879.1"/>
    <property type="molecule type" value="Genomic_DNA"/>
</dbReference>
<proteinExistence type="predicted"/>
<dbReference type="Gene3D" id="3.30.1330.40">
    <property type="entry name" value="RutC-like"/>
    <property type="match status" value="1"/>
</dbReference>
<dbReference type="PANTHER" id="PTHR11803:SF39">
    <property type="entry name" value="2-IMINOBUTANOATE_2-IMINOPROPANOATE DEAMINASE"/>
    <property type="match status" value="1"/>
</dbReference>
<dbReference type="CDD" id="cd00448">
    <property type="entry name" value="YjgF_YER057c_UK114_family"/>
    <property type="match status" value="1"/>
</dbReference>
<dbReference type="Pfam" id="PF01042">
    <property type="entry name" value="Ribonuc_L-PSP"/>
    <property type="match status" value="1"/>
</dbReference>
<evidence type="ECO:0000313" key="3">
    <source>
        <dbReference type="Proteomes" id="UP001161325"/>
    </source>
</evidence>
<dbReference type="AlphaFoldDB" id="A0AA37Q7V9"/>
<dbReference type="Proteomes" id="UP001161325">
    <property type="component" value="Unassembled WGS sequence"/>
</dbReference>
<accession>A0AA37Q7V9</accession>
<gene>
    <name evidence="2" type="ORF">rosag_43920</name>
</gene>
<evidence type="ECO:0000313" key="2">
    <source>
        <dbReference type="EMBL" id="GLC27879.1"/>
    </source>
</evidence>
<dbReference type="RefSeq" id="WP_284352308.1">
    <property type="nucleotide sequence ID" value="NZ_BRXS01000007.1"/>
</dbReference>
<sequence>MSTSAPDSAGAPRAWQPVSLGADVPPPRGAYSPGVRAGDFLFISGQVPRDLRTGALIGEDVTEQSRQTLANLRTVVEAAGGTLADIVSVAVHLQHSDDWGAFDAVYREHFTAPFPTRTVVGASLRGILVEVTAVAYLGKR</sequence>
<dbReference type="PANTHER" id="PTHR11803">
    <property type="entry name" value="2-IMINOBUTANOATE/2-IMINOPROPANOATE DEAMINASE RIDA"/>
    <property type="match status" value="1"/>
</dbReference>
<dbReference type="InterPro" id="IPR006175">
    <property type="entry name" value="YjgF/YER057c/UK114"/>
</dbReference>